<dbReference type="PROSITE" id="PS50181">
    <property type="entry name" value="FBOX"/>
    <property type="match status" value="1"/>
</dbReference>
<dbReference type="PaxDb" id="4097-A0A1S3YV62"/>
<feature type="region of interest" description="Disordered" evidence="1">
    <location>
        <begin position="1"/>
        <end position="27"/>
    </location>
</feature>
<dbReference type="InterPro" id="IPR040338">
    <property type="entry name" value="At1g67623-like"/>
</dbReference>
<dbReference type="OMA" id="FHQTAND"/>
<proteinExistence type="predicted"/>
<evidence type="ECO:0000256" key="1">
    <source>
        <dbReference type="SAM" id="MobiDB-lite"/>
    </source>
</evidence>
<keyword evidence="2" id="KW-0472">Membrane</keyword>
<name>A0A1S3YV62_TOBAC</name>
<dbReference type="STRING" id="4097.A0A1S3YV62"/>
<dbReference type="InterPro" id="IPR036047">
    <property type="entry name" value="F-box-like_dom_sf"/>
</dbReference>
<dbReference type="KEGG" id="nta:107780040"/>
<evidence type="ECO:0000259" key="3">
    <source>
        <dbReference type="PROSITE" id="PS50181"/>
    </source>
</evidence>
<gene>
    <name evidence="4" type="primary">LOC107780040</name>
</gene>
<dbReference type="Pfam" id="PF23310">
    <property type="entry name" value="TPR_27"/>
    <property type="match status" value="1"/>
</dbReference>
<feature type="compositionally biased region" description="Basic residues" evidence="1">
    <location>
        <begin position="1"/>
        <end position="16"/>
    </location>
</feature>
<organism evidence="4">
    <name type="scientific">Nicotiana tabacum</name>
    <name type="common">Common tobacco</name>
    <dbReference type="NCBI Taxonomy" id="4097"/>
    <lineage>
        <taxon>Eukaryota</taxon>
        <taxon>Viridiplantae</taxon>
        <taxon>Streptophyta</taxon>
        <taxon>Embryophyta</taxon>
        <taxon>Tracheophyta</taxon>
        <taxon>Spermatophyta</taxon>
        <taxon>Magnoliopsida</taxon>
        <taxon>eudicotyledons</taxon>
        <taxon>Gunneridae</taxon>
        <taxon>Pentapetalae</taxon>
        <taxon>asterids</taxon>
        <taxon>lamiids</taxon>
        <taxon>Solanales</taxon>
        <taxon>Solanaceae</taxon>
        <taxon>Nicotianoideae</taxon>
        <taxon>Nicotianeae</taxon>
        <taxon>Nicotiana</taxon>
    </lineage>
</organism>
<dbReference type="PANTHER" id="PTHR33784:SF10">
    <property type="entry name" value="F-BOX PROTEIN"/>
    <property type="match status" value="1"/>
</dbReference>
<keyword evidence="2" id="KW-0812">Transmembrane</keyword>
<dbReference type="OrthoDB" id="1293639at2759"/>
<reference evidence="4" key="1">
    <citation type="submission" date="2025-08" db="UniProtKB">
        <authorList>
            <consortium name="RefSeq"/>
        </authorList>
    </citation>
    <scope>IDENTIFICATION</scope>
</reference>
<protein>
    <submittedName>
        <fullName evidence="4">F-box protein At1g67623</fullName>
    </submittedName>
</protein>
<dbReference type="PANTHER" id="PTHR33784">
    <property type="entry name" value="OS05G0482100 PROTEIN"/>
    <property type="match status" value="1"/>
</dbReference>
<dbReference type="InterPro" id="IPR057136">
    <property type="entry name" value="At2g35280_TPR_dom"/>
</dbReference>
<dbReference type="RefSeq" id="XP_016456033.1">
    <property type="nucleotide sequence ID" value="XM_016600547.1"/>
</dbReference>
<sequence>MVTNRSRKIMKRRGRRNNKDTKEKFSSSNIESLPNELLTEVVARVASCSFKSYINIKLSCKVFHEIAKERYVYQNATMADFPIEPSWERNKQEKINKLTSFMELCRESGNTEALYRKGVKFACYCDQMDLFKNERTEVAKELLKKAANGGHLGALYVIGIIMIFMGGDVKEKGVMLIGGMKKREPLRTIARDCRKSLIEILENIWVKNPHVLGQRPTRCTLQHQRSRTNGWSSWPPIDSDDEDADFHCDACICDVEIAHVISALPAYSY</sequence>
<dbReference type="SUPFAM" id="SSF81383">
    <property type="entry name" value="F-box domain"/>
    <property type="match status" value="1"/>
</dbReference>
<keyword evidence="2" id="KW-1133">Transmembrane helix</keyword>
<evidence type="ECO:0000256" key="2">
    <source>
        <dbReference type="SAM" id="Phobius"/>
    </source>
</evidence>
<feature type="transmembrane region" description="Helical" evidence="2">
    <location>
        <begin position="149"/>
        <end position="167"/>
    </location>
</feature>
<accession>A0A1S3YV62</accession>
<dbReference type="InterPro" id="IPR001810">
    <property type="entry name" value="F-box_dom"/>
</dbReference>
<feature type="domain" description="F-box" evidence="3">
    <location>
        <begin position="27"/>
        <end position="76"/>
    </location>
</feature>
<dbReference type="AlphaFoldDB" id="A0A1S3YV62"/>
<evidence type="ECO:0000313" key="4">
    <source>
        <dbReference type="RefSeq" id="XP_016456033.1"/>
    </source>
</evidence>